<feature type="modified residue" description="N6-(pyridoxal phosphate)lysine" evidence="4">
    <location>
        <position position="48"/>
    </location>
</feature>
<comment type="pathway">
    <text evidence="4">Amino-acid biosynthesis; D-alanine biosynthesis; D-alanine from L-alanine: step 1/1.</text>
</comment>
<evidence type="ECO:0000313" key="6">
    <source>
        <dbReference type="EMBL" id="MBM6994204.1"/>
    </source>
</evidence>
<dbReference type="PRINTS" id="PR00992">
    <property type="entry name" value="ALARACEMASE"/>
</dbReference>
<dbReference type="SMART" id="SM01005">
    <property type="entry name" value="Ala_racemase_C"/>
    <property type="match status" value="1"/>
</dbReference>
<feature type="active site" description="Proton acceptor; specific for D-alanine" evidence="4">
    <location>
        <position position="48"/>
    </location>
</feature>
<dbReference type="PANTHER" id="PTHR30511:SF0">
    <property type="entry name" value="ALANINE RACEMASE, CATABOLIC-RELATED"/>
    <property type="match status" value="1"/>
</dbReference>
<dbReference type="Proteomes" id="UP001516620">
    <property type="component" value="Unassembled WGS sequence"/>
</dbReference>
<gene>
    <name evidence="6" type="primary">alr</name>
    <name evidence="6" type="ORF">IM700_000850</name>
</gene>
<organism evidence="6 7">
    <name type="scientific">Paenibacillus rhizolycopersici</name>
    <dbReference type="NCBI Taxonomy" id="2780073"/>
    <lineage>
        <taxon>Bacteria</taxon>
        <taxon>Bacillati</taxon>
        <taxon>Bacillota</taxon>
        <taxon>Bacilli</taxon>
        <taxon>Bacillales</taxon>
        <taxon>Paenibacillaceae</taxon>
        <taxon>Paenibacillus</taxon>
    </lineage>
</organism>
<feature type="binding site" evidence="4">
    <location>
        <position position="326"/>
    </location>
    <ligand>
        <name>substrate</name>
    </ligand>
</feature>
<sequence length="392" mass="42340">MTTTQTRIFSSTGYRDTWAEVSLDAIAHNAGLFRKQAAEGCRVMAVVKANGYGHGAVQAAQAAIRAGAEYLGVALVDEALQLRAAGISQPILVLGYTPPHGVEMAVRHGVTLTVYTEDVLREAIACARKQGCEARIHLKYDTGMTRIGLPSAEAVIGMAAQAAAASPFVVLEGLFTHFADADGPDPAFTMEQFARFEACIDALEAVGLHIPIKHCCNSAAAMRFPWMHLDMIRVGIALYGLYPSALLQLPEYPLRQAMQLKSKIASLQRIEPGRTVGYGRTYRAAKERIIATIPVGYADGLSRALSNRGCALVRRQRVPIIGRICMDQAMLDVTEAENVRAGDEVVIFGENGAEASISIDEVAAWMGTINYEVVCLIGSRVPRVYPDAPQFM</sequence>
<dbReference type="PROSITE" id="PS00395">
    <property type="entry name" value="ALANINE_RACEMASE"/>
    <property type="match status" value="1"/>
</dbReference>
<comment type="cofactor">
    <cofactor evidence="1 4">
        <name>pyridoxal 5'-phosphate</name>
        <dbReference type="ChEBI" id="CHEBI:597326"/>
    </cofactor>
</comment>
<dbReference type="NCBIfam" id="TIGR00492">
    <property type="entry name" value="alr"/>
    <property type="match status" value="1"/>
</dbReference>
<dbReference type="InterPro" id="IPR001608">
    <property type="entry name" value="Ala_racemase_N"/>
</dbReference>
<dbReference type="EMBL" id="JADCNN020000001">
    <property type="protein sequence ID" value="MBM6994204.1"/>
    <property type="molecule type" value="Genomic_DNA"/>
</dbReference>
<dbReference type="Pfam" id="PF01168">
    <property type="entry name" value="Ala_racemase_N"/>
    <property type="match status" value="1"/>
</dbReference>
<dbReference type="PANTHER" id="PTHR30511">
    <property type="entry name" value="ALANINE RACEMASE"/>
    <property type="match status" value="1"/>
</dbReference>
<dbReference type="GO" id="GO:0008784">
    <property type="term" value="F:alanine racemase activity"/>
    <property type="evidence" value="ECO:0007669"/>
    <property type="project" value="UniProtKB-EC"/>
</dbReference>
<dbReference type="SUPFAM" id="SSF50621">
    <property type="entry name" value="Alanine racemase C-terminal domain-like"/>
    <property type="match status" value="1"/>
</dbReference>
<comment type="function">
    <text evidence="4">Catalyzes the interconversion of L-alanine and D-alanine. May also act on other amino acids.</text>
</comment>
<dbReference type="InterPro" id="IPR009006">
    <property type="entry name" value="Ala_racemase/Decarboxylase_C"/>
</dbReference>
<keyword evidence="3 4" id="KW-0413">Isomerase</keyword>
<dbReference type="Gene3D" id="3.20.20.10">
    <property type="entry name" value="Alanine racemase"/>
    <property type="match status" value="1"/>
</dbReference>
<dbReference type="InterPro" id="IPR011079">
    <property type="entry name" value="Ala_racemase_C"/>
</dbReference>
<dbReference type="InterPro" id="IPR029066">
    <property type="entry name" value="PLP-binding_barrel"/>
</dbReference>
<evidence type="ECO:0000313" key="7">
    <source>
        <dbReference type="Proteomes" id="UP001516620"/>
    </source>
</evidence>
<evidence type="ECO:0000256" key="1">
    <source>
        <dbReference type="ARBA" id="ARBA00001933"/>
    </source>
</evidence>
<proteinExistence type="inferred from homology"/>
<protein>
    <recommendedName>
        <fullName evidence="4">Alanine racemase</fullName>
        <ecNumber evidence="4">5.1.1.1</ecNumber>
    </recommendedName>
</protein>
<keyword evidence="2 4" id="KW-0663">Pyridoxal phosphate</keyword>
<dbReference type="Gene3D" id="2.40.37.10">
    <property type="entry name" value="Lyase, Ornithine Decarboxylase, Chain A, domain 1"/>
    <property type="match status" value="1"/>
</dbReference>
<reference evidence="6 7" key="1">
    <citation type="submission" date="2021-01" db="EMBL/GenBank/DDBJ databases">
        <title>Paenibacillus sp.nov. isolated from the rhizosphere soil of tomato plant.</title>
        <authorList>
            <person name="Thin K.K."/>
            <person name="Zhang X."/>
            <person name="He S."/>
        </authorList>
    </citation>
    <scope>NUCLEOTIDE SEQUENCE [LARGE SCALE GENOMIC DNA]</scope>
    <source>
        <strain evidence="6 7">DXFW5</strain>
    </source>
</reference>
<accession>A0ABS2H3Z9</accession>
<comment type="similarity">
    <text evidence="4">Belongs to the alanine racemase family.</text>
</comment>
<evidence type="ECO:0000256" key="3">
    <source>
        <dbReference type="ARBA" id="ARBA00023235"/>
    </source>
</evidence>
<dbReference type="InterPro" id="IPR000821">
    <property type="entry name" value="Ala_racemase"/>
</dbReference>
<dbReference type="Pfam" id="PF00842">
    <property type="entry name" value="Ala_racemase_C"/>
    <property type="match status" value="1"/>
</dbReference>
<dbReference type="HAMAP" id="MF_01201">
    <property type="entry name" value="Ala_racemase"/>
    <property type="match status" value="1"/>
</dbReference>
<dbReference type="EC" id="5.1.1.1" evidence="4"/>
<feature type="domain" description="Alanine racemase C-terminal" evidence="5">
    <location>
        <begin position="257"/>
        <end position="386"/>
    </location>
</feature>
<evidence type="ECO:0000259" key="5">
    <source>
        <dbReference type="SMART" id="SM01005"/>
    </source>
</evidence>
<dbReference type="CDD" id="cd00430">
    <property type="entry name" value="PLPDE_III_AR"/>
    <property type="match status" value="1"/>
</dbReference>
<feature type="active site" description="Proton acceptor; specific for L-alanine" evidence="4">
    <location>
        <position position="278"/>
    </location>
</feature>
<evidence type="ECO:0000256" key="2">
    <source>
        <dbReference type="ARBA" id="ARBA00022898"/>
    </source>
</evidence>
<dbReference type="InterPro" id="IPR020622">
    <property type="entry name" value="Ala_racemase_pyridoxalP-BS"/>
</dbReference>
<dbReference type="RefSeq" id="WP_193415656.1">
    <property type="nucleotide sequence ID" value="NZ_JADCNN020000001.1"/>
</dbReference>
<keyword evidence="7" id="KW-1185">Reference proteome</keyword>
<feature type="binding site" evidence="4">
    <location>
        <position position="146"/>
    </location>
    <ligand>
        <name>substrate</name>
    </ligand>
</feature>
<comment type="caution">
    <text evidence="6">The sequence shown here is derived from an EMBL/GenBank/DDBJ whole genome shotgun (WGS) entry which is preliminary data.</text>
</comment>
<name>A0ABS2H3Z9_9BACL</name>
<evidence type="ECO:0000256" key="4">
    <source>
        <dbReference type="HAMAP-Rule" id="MF_01201"/>
    </source>
</evidence>
<dbReference type="SUPFAM" id="SSF51419">
    <property type="entry name" value="PLP-binding barrel"/>
    <property type="match status" value="1"/>
</dbReference>
<comment type="catalytic activity">
    <reaction evidence="4">
        <text>L-alanine = D-alanine</text>
        <dbReference type="Rhea" id="RHEA:20249"/>
        <dbReference type="ChEBI" id="CHEBI:57416"/>
        <dbReference type="ChEBI" id="CHEBI:57972"/>
        <dbReference type="EC" id="5.1.1.1"/>
    </reaction>
</comment>